<gene>
    <name evidence="5" type="ORF">GGR42_001745</name>
</gene>
<dbReference type="Gene3D" id="3.30.1330.60">
    <property type="entry name" value="OmpA-like domain"/>
    <property type="match status" value="2"/>
</dbReference>
<keyword evidence="3" id="KW-1133">Transmembrane helix</keyword>
<dbReference type="PROSITE" id="PS51123">
    <property type="entry name" value="OMPA_2"/>
    <property type="match status" value="1"/>
</dbReference>
<feature type="domain" description="OmpA-like" evidence="4">
    <location>
        <begin position="184"/>
        <end position="300"/>
    </location>
</feature>
<dbReference type="GO" id="GO:0016020">
    <property type="term" value="C:membrane"/>
    <property type="evidence" value="ECO:0007669"/>
    <property type="project" value="UniProtKB-UniRule"/>
</dbReference>
<evidence type="ECO:0000256" key="2">
    <source>
        <dbReference type="SAM" id="MobiDB-lite"/>
    </source>
</evidence>
<proteinExistence type="predicted"/>
<dbReference type="SUPFAM" id="SSF103088">
    <property type="entry name" value="OmpA-like"/>
    <property type="match status" value="2"/>
</dbReference>
<name>A0A846QYJ2_9FLAO</name>
<evidence type="ECO:0000259" key="4">
    <source>
        <dbReference type="PROSITE" id="PS51123"/>
    </source>
</evidence>
<keyword evidence="3" id="KW-0812">Transmembrane</keyword>
<dbReference type="InterPro" id="IPR006665">
    <property type="entry name" value="OmpA-like"/>
</dbReference>
<organism evidence="5 6">
    <name type="scientific">Saonia flava</name>
    <dbReference type="NCBI Taxonomy" id="523696"/>
    <lineage>
        <taxon>Bacteria</taxon>
        <taxon>Pseudomonadati</taxon>
        <taxon>Bacteroidota</taxon>
        <taxon>Flavobacteriia</taxon>
        <taxon>Flavobacteriales</taxon>
        <taxon>Flavobacteriaceae</taxon>
        <taxon>Saonia</taxon>
    </lineage>
</organism>
<accession>A0A846QYJ2</accession>
<protein>
    <submittedName>
        <fullName evidence="5">Outer membrane protein OmpA-like peptidoglycan-associated protein</fullName>
    </submittedName>
</protein>
<dbReference type="AlphaFoldDB" id="A0A846QYJ2"/>
<dbReference type="InterPro" id="IPR036737">
    <property type="entry name" value="OmpA-like_sf"/>
</dbReference>
<feature type="compositionally biased region" description="Polar residues" evidence="2">
    <location>
        <begin position="270"/>
        <end position="285"/>
    </location>
</feature>
<evidence type="ECO:0000313" key="6">
    <source>
        <dbReference type="Proteomes" id="UP000590442"/>
    </source>
</evidence>
<dbReference type="EMBL" id="JAATJJ010000001">
    <property type="protein sequence ID" value="NJB71283.1"/>
    <property type="molecule type" value="Genomic_DNA"/>
</dbReference>
<feature type="region of interest" description="Disordered" evidence="2">
    <location>
        <begin position="270"/>
        <end position="300"/>
    </location>
</feature>
<dbReference type="CDD" id="cd07185">
    <property type="entry name" value="OmpA_C-like"/>
    <property type="match status" value="1"/>
</dbReference>
<dbReference type="PANTHER" id="PTHR30329:SF21">
    <property type="entry name" value="LIPOPROTEIN YIAD-RELATED"/>
    <property type="match status" value="1"/>
</dbReference>
<evidence type="ECO:0000313" key="5">
    <source>
        <dbReference type="EMBL" id="NJB71283.1"/>
    </source>
</evidence>
<keyword evidence="1 3" id="KW-0472">Membrane</keyword>
<dbReference type="Pfam" id="PF00691">
    <property type="entry name" value="OmpA"/>
    <property type="match status" value="2"/>
</dbReference>
<reference evidence="5 6" key="1">
    <citation type="submission" date="2020-03" db="EMBL/GenBank/DDBJ databases">
        <title>Genomic Encyclopedia of Type Strains, Phase IV (KMG-IV): sequencing the most valuable type-strain genomes for metagenomic binning, comparative biology and taxonomic classification.</title>
        <authorList>
            <person name="Goeker M."/>
        </authorList>
    </citation>
    <scope>NUCLEOTIDE SEQUENCE [LARGE SCALE GENOMIC DNA]</scope>
    <source>
        <strain evidence="5 6">DSM 29762</strain>
    </source>
</reference>
<dbReference type="PANTHER" id="PTHR30329">
    <property type="entry name" value="STATOR ELEMENT OF FLAGELLAR MOTOR COMPLEX"/>
    <property type="match status" value="1"/>
</dbReference>
<feature type="transmembrane region" description="Helical" evidence="3">
    <location>
        <begin position="7"/>
        <end position="23"/>
    </location>
</feature>
<keyword evidence="6" id="KW-1185">Reference proteome</keyword>
<dbReference type="Proteomes" id="UP000590442">
    <property type="component" value="Unassembled WGS sequence"/>
</dbReference>
<sequence length="300" mass="32627">MTKTTTNLLGILITILAGTYFYICMCSECGTSPVEEIAPVVEEVIPEATSNPFAFNDGDYSYNVNDNFNFDASSSTILTPISTNIEDGIESLKSFFTENANKVINITGFYKDDETNGSAFPNLGLARANSVKNYLVSKGLSSSQMNIFGEEMDNMVPKNNTYLGPITYSLDNKSEDAENQLQALYDKIKANPLVLYFETGEASINLTPEQRQKVADISRYLDKVEGSSAKVVGHTDNTGSRTTNINLGQGRADFAKAYLSQNGISEAKIVTSSEGPDSPVASNSTEEGRSKNRRTVVTLN</sequence>
<dbReference type="InterPro" id="IPR050330">
    <property type="entry name" value="Bact_OuterMem_StrucFunc"/>
</dbReference>
<dbReference type="RefSeq" id="WP_167962903.1">
    <property type="nucleotide sequence ID" value="NZ_JAATJJ010000001.1"/>
</dbReference>
<comment type="caution">
    <text evidence="5">The sequence shown here is derived from an EMBL/GenBank/DDBJ whole genome shotgun (WGS) entry which is preliminary data.</text>
</comment>
<evidence type="ECO:0000256" key="3">
    <source>
        <dbReference type="SAM" id="Phobius"/>
    </source>
</evidence>
<evidence type="ECO:0000256" key="1">
    <source>
        <dbReference type="PROSITE-ProRule" id="PRU00473"/>
    </source>
</evidence>